<organism evidence="2 3">
    <name type="scientific">Marmota monax</name>
    <name type="common">Woodchuck</name>
    <dbReference type="NCBI Taxonomy" id="9995"/>
    <lineage>
        <taxon>Eukaryota</taxon>
        <taxon>Metazoa</taxon>
        <taxon>Chordata</taxon>
        <taxon>Craniata</taxon>
        <taxon>Vertebrata</taxon>
        <taxon>Euteleostomi</taxon>
        <taxon>Mammalia</taxon>
        <taxon>Eutheria</taxon>
        <taxon>Euarchontoglires</taxon>
        <taxon>Glires</taxon>
        <taxon>Rodentia</taxon>
        <taxon>Sciuromorpha</taxon>
        <taxon>Sciuridae</taxon>
        <taxon>Xerinae</taxon>
        <taxon>Marmotini</taxon>
        <taxon>Marmota</taxon>
    </lineage>
</organism>
<dbReference type="Proteomes" id="UP000335636">
    <property type="component" value="Unassembled WGS sequence"/>
</dbReference>
<protein>
    <submittedName>
        <fullName evidence="2">Uncharacterized protein</fullName>
    </submittedName>
</protein>
<evidence type="ECO:0000256" key="1">
    <source>
        <dbReference type="SAM" id="MobiDB-lite"/>
    </source>
</evidence>
<evidence type="ECO:0000313" key="2">
    <source>
        <dbReference type="EMBL" id="VTJ70112.1"/>
    </source>
</evidence>
<dbReference type="EMBL" id="CABDUW010000492">
    <property type="protein sequence ID" value="VTJ70112.1"/>
    <property type="molecule type" value="Genomic_DNA"/>
</dbReference>
<proteinExistence type="predicted"/>
<feature type="region of interest" description="Disordered" evidence="1">
    <location>
        <begin position="1"/>
        <end position="22"/>
    </location>
</feature>
<accession>A0A5E4BN72</accession>
<keyword evidence="3" id="KW-1185">Reference proteome</keyword>
<feature type="compositionally biased region" description="Basic and acidic residues" evidence="1">
    <location>
        <begin position="9"/>
        <end position="22"/>
    </location>
</feature>
<name>A0A5E4BN72_MARMO</name>
<comment type="caution">
    <text evidence="2">The sequence shown here is derived from an EMBL/GenBank/DDBJ whole genome shotgun (WGS) entry which is preliminary data.</text>
</comment>
<reference evidence="2" key="1">
    <citation type="submission" date="2019-04" db="EMBL/GenBank/DDBJ databases">
        <authorList>
            <person name="Alioto T."/>
            <person name="Alioto T."/>
        </authorList>
    </citation>
    <scope>NUCLEOTIDE SEQUENCE [LARGE SCALE GENOMIC DNA]</scope>
</reference>
<dbReference type="AlphaFoldDB" id="A0A5E4BN72"/>
<gene>
    <name evidence="2" type="ORF">MONAX_5E014722</name>
</gene>
<evidence type="ECO:0000313" key="3">
    <source>
        <dbReference type="Proteomes" id="UP000335636"/>
    </source>
</evidence>
<sequence length="76" mass="8833">MRTRAGMETGDKWEDQNTNPRRDLRCQKSLRPFSHAYSGGRKKWSPNLEPESSLRHIAQAKNKILLIPFRKAALKN</sequence>